<feature type="binding site" evidence="10">
    <location>
        <begin position="209"/>
        <end position="216"/>
    </location>
    <ligand>
        <name>ATP</name>
        <dbReference type="ChEBI" id="CHEBI:30616"/>
    </ligand>
</feature>
<dbReference type="Pfam" id="PF00580">
    <property type="entry name" value="UvrD-helicase"/>
    <property type="match status" value="1"/>
</dbReference>
<evidence type="ECO:0000259" key="13">
    <source>
        <dbReference type="PROSITE" id="PS51217"/>
    </source>
</evidence>
<dbReference type="Gene3D" id="1.10.486.10">
    <property type="entry name" value="PCRA, domain 4"/>
    <property type="match status" value="1"/>
</dbReference>
<feature type="domain" description="UvrD-like helicase C-terminal" evidence="13">
    <location>
        <begin position="491"/>
        <end position="769"/>
    </location>
</feature>
<dbReference type="Pfam" id="PF12705">
    <property type="entry name" value="PDDEXK_1"/>
    <property type="match status" value="1"/>
</dbReference>
<evidence type="ECO:0000256" key="6">
    <source>
        <dbReference type="ARBA" id="ARBA00023235"/>
    </source>
</evidence>
<dbReference type="GO" id="GO:0000725">
    <property type="term" value="P:recombinational repair"/>
    <property type="evidence" value="ECO:0007669"/>
    <property type="project" value="TreeGrafter"/>
</dbReference>
<dbReference type="InterPro" id="IPR010359">
    <property type="entry name" value="IrrE_HExxH"/>
</dbReference>
<dbReference type="PROSITE" id="PS51198">
    <property type="entry name" value="UVRD_HELICASE_ATP_BIND"/>
    <property type="match status" value="1"/>
</dbReference>
<dbReference type="InterPro" id="IPR014016">
    <property type="entry name" value="UvrD-like_ATP-bd"/>
</dbReference>
<protein>
    <recommendedName>
        <fullName evidence="8">DNA 3'-5' helicase</fullName>
        <ecNumber evidence="8">5.6.2.4</ecNumber>
    </recommendedName>
</protein>
<dbReference type="PANTHER" id="PTHR11070">
    <property type="entry name" value="UVRD / RECB / PCRA DNA HELICASE FAMILY MEMBER"/>
    <property type="match status" value="1"/>
</dbReference>
<evidence type="ECO:0000256" key="9">
    <source>
        <dbReference type="ARBA" id="ARBA00048988"/>
    </source>
</evidence>
<evidence type="ECO:0000313" key="15">
    <source>
        <dbReference type="Proteomes" id="UP000323300"/>
    </source>
</evidence>
<keyword evidence="6" id="KW-0413">Isomerase</keyword>
<comment type="catalytic activity">
    <reaction evidence="9">
        <text>ATP + H2O = ADP + phosphate + H(+)</text>
        <dbReference type="Rhea" id="RHEA:13065"/>
        <dbReference type="ChEBI" id="CHEBI:15377"/>
        <dbReference type="ChEBI" id="CHEBI:15378"/>
        <dbReference type="ChEBI" id="CHEBI:30616"/>
        <dbReference type="ChEBI" id="CHEBI:43474"/>
        <dbReference type="ChEBI" id="CHEBI:456216"/>
        <dbReference type="EC" id="5.6.2.4"/>
    </reaction>
</comment>
<dbReference type="GO" id="GO:0005829">
    <property type="term" value="C:cytosol"/>
    <property type="evidence" value="ECO:0007669"/>
    <property type="project" value="TreeGrafter"/>
</dbReference>
<evidence type="ECO:0000256" key="7">
    <source>
        <dbReference type="ARBA" id="ARBA00034617"/>
    </source>
</evidence>
<dbReference type="Gene3D" id="1.10.10.2910">
    <property type="match status" value="1"/>
</dbReference>
<dbReference type="Gene3D" id="3.40.50.300">
    <property type="entry name" value="P-loop containing nucleotide triphosphate hydrolases"/>
    <property type="match status" value="3"/>
</dbReference>
<dbReference type="Pfam" id="PF06114">
    <property type="entry name" value="Peptidase_M78"/>
    <property type="match status" value="1"/>
</dbReference>
<evidence type="ECO:0000256" key="11">
    <source>
        <dbReference type="SAM" id="Coils"/>
    </source>
</evidence>
<dbReference type="PROSITE" id="PS51217">
    <property type="entry name" value="UVRD_HELICASE_CTER"/>
    <property type="match status" value="1"/>
</dbReference>
<dbReference type="InterPro" id="IPR027417">
    <property type="entry name" value="P-loop_NTPase"/>
</dbReference>
<proteinExistence type="inferred from homology"/>
<sequence length="1112" mass="121873">MDSFLAVRIAANSLRATAEISDKTDAPTAVRAAALKRGLSIRPLDYDDPELEGAIGLLERKYRQILVRKQLKGDFEAEVIAHEIGHHVLHDGPEAGFYQRHEQNGGDPTQRIETYGIKERREAQANAFAREFVLPRALARRLFAEGLRASDISRSLQVPYETVLQQLADGILLPELPPVIGLAPPAVPEPNDSQRRAADHRGAPFLLSAGPGTGKTKTLVDRIAGLLREGVPASAILALTFSNKAAQELADRLHILAGPTAVNLWSGTFHSFGLDTIRKHHALFGVSEDPRVVDTSEAIALMEDALPALDLRHYLNLFEPALALRDIFGAISRAKDELCSLERYAKLAAEMRANATSDDEVVAAEKAAEVAVVYRYYEEQLRALRAVDYGDLIVLPTLKMREDADFGELMRCRFAHVLVDEYQDINRAGAMLVRELVGRGERLWVVGDARQSLYRFRGASAVNIDRFKRDYPIGQRDSLTINYRSTPEIVSTYTAFGREMRVADYAGSAELTPASPKRGVAPAIYELDDAEAEMEALAGNIRALEREGIELKAQTVLARSNGTLARVAEALEARDVPVLYLGPLFDRPEVRDLLALLSLLVDASGSGLVRVGAFPEYAVPLADSRRLIEHARVTEVRVFDLLQRVEEMATLSPVGRAGLRQLALHLDEAHQGTTPWLFVSRFLFEHSDYVRTVLSGQSPSDDMRRVAVRQLIDALRAMPLTGRGTPVRRALDRIRHMILLADERDLRQLPPELADLNGVRLMTIHASKGLEFDAVHLPCLYAGAIPAANRPPACPPPAGMVDRIEGEDAHEAEEECILYVGMSRARSRLLLYRPTKRGGRNANPSRFLARVPVAVFPASGRIARKTPPPTYPLREVSLSVSLSAADIERYAGCPRRFFYQQVLGLGGYSRTGAFLQAHGCVQAAIRYVRDLEDAGDYDRSHANGLFDQAWKASGLDAHPFAAGYRKLVDSMLDRLHAAADGVSARSAKFVTTIGAEPISVTADRVVAGSASPVVRNLRSGRGSANDTDRLSATLQLKAVAETLGAGARIETHYLASGAIREVAQSDAKYRKRIADCEEAVASIRAGEFPPAPSDFNCPRCAFLFICPAPTTD</sequence>
<dbReference type="GO" id="GO:0043138">
    <property type="term" value="F:3'-5' DNA helicase activity"/>
    <property type="evidence" value="ECO:0007669"/>
    <property type="project" value="UniProtKB-EC"/>
</dbReference>
<evidence type="ECO:0000313" key="14">
    <source>
        <dbReference type="EMBL" id="SFL14616.1"/>
    </source>
</evidence>
<dbReference type="SUPFAM" id="SSF52540">
    <property type="entry name" value="P-loop containing nucleoside triphosphate hydrolases"/>
    <property type="match status" value="1"/>
</dbReference>
<dbReference type="GO" id="GO:0003677">
    <property type="term" value="F:DNA binding"/>
    <property type="evidence" value="ECO:0007669"/>
    <property type="project" value="InterPro"/>
</dbReference>
<dbReference type="CDD" id="cd17932">
    <property type="entry name" value="DEXQc_UvrD"/>
    <property type="match status" value="1"/>
</dbReference>
<comment type="catalytic activity">
    <reaction evidence="7">
        <text>Couples ATP hydrolysis with the unwinding of duplex DNA by translocating in the 3'-5' direction.</text>
        <dbReference type="EC" id="5.6.2.4"/>
    </reaction>
</comment>
<keyword evidence="5 10" id="KW-0067">ATP-binding</keyword>
<name>A0A1I4FCS6_9HYPH</name>
<feature type="coiled-coil region" evidence="11">
    <location>
        <begin position="527"/>
        <end position="554"/>
    </location>
</feature>
<dbReference type="Gene3D" id="1.10.10.160">
    <property type="match status" value="1"/>
</dbReference>
<dbReference type="GO" id="GO:0033202">
    <property type="term" value="C:DNA helicase complex"/>
    <property type="evidence" value="ECO:0007669"/>
    <property type="project" value="TreeGrafter"/>
</dbReference>
<keyword evidence="2 10" id="KW-0547">Nucleotide-binding</keyword>
<evidence type="ECO:0000256" key="3">
    <source>
        <dbReference type="ARBA" id="ARBA00022801"/>
    </source>
</evidence>
<keyword evidence="11" id="KW-0175">Coiled coil</keyword>
<evidence type="ECO:0000256" key="4">
    <source>
        <dbReference type="ARBA" id="ARBA00022806"/>
    </source>
</evidence>
<evidence type="ECO:0000256" key="5">
    <source>
        <dbReference type="ARBA" id="ARBA00022840"/>
    </source>
</evidence>
<evidence type="ECO:0000259" key="12">
    <source>
        <dbReference type="PROSITE" id="PS51198"/>
    </source>
</evidence>
<dbReference type="OrthoDB" id="9806690at2"/>
<dbReference type="RefSeq" id="WP_149764116.1">
    <property type="nucleotide sequence ID" value="NZ_BSPE01000052.1"/>
</dbReference>
<evidence type="ECO:0000256" key="8">
    <source>
        <dbReference type="ARBA" id="ARBA00034808"/>
    </source>
</evidence>
<reference evidence="14 15" key="1">
    <citation type="submission" date="2016-10" db="EMBL/GenBank/DDBJ databases">
        <authorList>
            <person name="Varghese N."/>
            <person name="Submissions S."/>
        </authorList>
    </citation>
    <scope>NUCLEOTIDE SEQUENCE [LARGE SCALE GENOMIC DNA]</scope>
    <source>
        <strain evidence="14 15">DSM 21822</strain>
    </source>
</reference>
<dbReference type="InterPro" id="IPR013986">
    <property type="entry name" value="DExx_box_DNA_helicase_dom_sf"/>
</dbReference>
<dbReference type="EMBL" id="FOSL01000040">
    <property type="protein sequence ID" value="SFL14616.1"/>
    <property type="molecule type" value="Genomic_DNA"/>
</dbReference>
<keyword evidence="15" id="KW-1185">Reference proteome</keyword>
<dbReference type="PANTHER" id="PTHR11070:SF59">
    <property type="entry name" value="DNA 3'-5' HELICASE"/>
    <property type="match status" value="1"/>
</dbReference>
<keyword evidence="3 10" id="KW-0378">Hydrolase</keyword>
<dbReference type="InterPro" id="IPR038726">
    <property type="entry name" value="PDDEXK_AddAB-type"/>
</dbReference>
<accession>A0A1I4FCS6</accession>
<comment type="similarity">
    <text evidence="1">Belongs to the helicase family. UvrD subfamily.</text>
</comment>
<dbReference type="GO" id="GO:0005524">
    <property type="term" value="F:ATP binding"/>
    <property type="evidence" value="ECO:0007669"/>
    <property type="project" value="UniProtKB-UniRule"/>
</dbReference>
<dbReference type="AlphaFoldDB" id="A0A1I4FCS6"/>
<dbReference type="Proteomes" id="UP000323300">
    <property type="component" value="Unassembled WGS sequence"/>
</dbReference>
<dbReference type="EC" id="5.6.2.4" evidence="8"/>
<feature type="domain" description="UvrD-like helicase ATP-binding" evidence="12">
    <location>
        <begin position="188"/>
        <end position="486"/>
    </location>
</feature>
<dbReference type="Pfam" id="PF13361">
    <property type="entry name" value="UvrD_C"/>
    <property type="match status" value="1"/>
</dbReference>
<dbReference type="GO" id="GO:0016787">
    <property type="term" value="F:hydrolase activity"/>
    <property type="evidence" value="ECO:0007669"/>
    <property type="project" value="UniProtKB-UniRule"/>
</dbReference>
<gene>
    <name evidence="14" type="ORF">SAMN04488498_1406</name>
</gene>
<dbReference type="InterPro" id="IPR014017">
    <property type="entry name" value="DNA_helicase_UvrD-like_C"/>
</dbReference>
<organism evidence="14 15">
    <name type="scientific">Neomesorhizobium albiziae</name>
    <dbReference type="NCBI Taxonomy" id="335020"/>
    <lineage>
        <taxon>Bacteria</taxon>
        <taxon>Pseudomonadati</taxon>
        <taxon>Pseudomonadota</taxon>
        <taxon>Alphaproteobacteria</taxon>
        <taxon>Hyphomicrobiales</taxon>
        <taxon>Phyllobacteriaceae</taxon>
        <taxon>Neomesorhizobium</taxon>
    </lineage>
</organism>
<keyword evidence="4 10" id="KW-0347">Helicase</keyword>
<evidence type="ECO:0000256" key="10">
    <source>
        <dbReference type="PROSITE-ProRule" id="PRU00560"/>
    </source>
</evidence>
<evidence type="ECO:0000256" key="2">
    <source>
        <dbReference type="ARBA" id="ARBA00022741"/>
    </source>
</evidence>
<dbReference type="InterPro" id="IPR000212">
    <property type="entry name" value="DNA_helicase_UvrD/REP"/>
</dbReference>
<evidence type="ECO:0000256" key="1">
    <source>
        <dbReference type="ARBA" id="ARBA00009922"/>
    </source>
</evidence>